<sequence length="298" mass="33841">MKGSFDEHDNYFLGLPRELRDHIYEYHINQLTANHITDPVGTRPINLDQSELHFVSDDFWGLGLDRVWRKFKEVRGLHPFSAAYDPEISPELEEVYLRNSTFHTAIKCAGNSAGTKDPLFKFLESLGRDAVGRLGNLQLRILTYSFDTDFELLLNPDAFGDPNFAAMFEEERLNLRNEMRACAARLARLLAAYKFSGKIGLLGEFTDKQGLFDVGVVKKGLEVADAAFRKGKEWKEIREEVLQGEKMDSVVKFPADGKPALSIHCVRKTKEANLNGKATEDQNEDIKWCFVNVDFSGK</sequence>
<evidence type="ECO:0000313" key="1">
    <source>
        <dbReference type="EMBL" id="KAB2573931.1"/>
    </source>
</evidence>
<name>A0A5N5D8F7_9PEZI</name>
<dbReference type="EMBL" id="VCHE01000050">
    <property type="protein sequence ID" value="KAB2573931.1"/>
    <property type="molecule type" value="Genomic_DNA"/>
</dbReference>
<dbReference type="Proteomes" id="UP000325902">
    <property type="component" value="Unassembled WGS sequence"/>
</dbReference>
<dbReference type="AlphaFoldDB" id="A0A5N5D8F7"/>
<evidence type="ECO:0000313" key="2">
    <source>
        <dbReference type="Proteomes" id="UP000325902"/>
    </source>
</evidence>
<comment type="caution">
    <text evidence="1">The sequence shown here is derived from an EMBL/GenBank/DDBJ whole genome shotgun (WGS) entry which is preliminary data.</text>
</comment>
<protein>
    <submittedName>
        <fullName evidence="1">Uncharacterized protein</fullName>
    </submittedName>
</protein>
<organism evidence="1 2">
    <name type="scientific">Lasiodiplodia theobromae</name>
    <dbReference type="NCBI Taxonomy" id="45133"/>
    <lineage>
        <taxon>Eukaryota</taxon>
        <taxon>Fungi</taxon>
        <taxon>Dikarya</taxon>
        <taxon>Ascomycota</taxon>
        <taxon>Pezizomycotina</taxon>
        <taxon>Dothideomycetes</taxon>
        <taxon>Dothideomycetes incertae sedis</taxon>
        <taxon>Botryosphaeriales</taxon>
        <taxon>Botryosphaeriaceae</taxon>
        <taxon>Lasiodiplodia</taxon>
    </lineage>
</organism>
<proteinExistence type="predicted"/>
<keyword evidence="2" id="KW-1185">Reference proteome</keyword>
<gene>
    <name evidence="1" type="ORF">DBV05_g7376</name>
</gene>
<accession>A0A5N5D8F7</accession>
<reference evidence="1 2" key="1">
    <citation type="journal article" date="2019" name="Sci. Rep.">
        <title>A multi-omics analysis of the grapevine pathogen Lasiodiplodia theobromae reveals that temperature affects the expression of virulence- and pathogenicity-related genes.</title>
        <authorList>
            <person name="Felix C."/>
            <person name="Meneses R."/>
            <person name="Goncalves M.F.M."/>
            <person name="Tilleman L."/>
            <person name="Duarte A.S."/>
            <person name="Jorrin-Novo J.V."/>
            <person name="Van de Peer Y."/>
            <person name="Deforce D."/>
            <person name="Van Nieuwerburgh F."/>
            <person name="Esteves A.C."/>
            <person name="Alves A."/>
        </authorList>
    </citation>
    <scope>NUCLEOTIDE SEQUENCE [LARGE SCALE GENOMIC DNA]</scope>
    <source>
        <strain evidence="1 2">LA-SOL3</strain>
    </source>
</reference>
<dbReference type="OrthoDB" id="3942528at2759"/>